<comment type="caution">
    <text evidence="1">The sequence shown here is derived from an EMBL/GenBank/DDBJ whole genome shotgun (WGS) entry which is preliminary data.</text>
</comment>
<reference evidence="1" key="1">
    <citation type="submission" date="2023-06" db="EMBL/GenBank/DDBJ databases">
        <authorList>
            <person name="Kurt Z."/>
        </authorList>
    </citation>
    <scope>NUCLEOTIDE SEQUENCE</scope>
</reference>
<dbReference type="Proteomes" id="UP001642409">
    <property type="component" value="Unassembled WGS sequence"/>
</dbReference>
<gene>
    <name evidence="2" type="ORF">HINF_LOCUS28201</name>
    <name evidence="1" type="ORF">HINF_LOCUS34021</name>
</gene>
<protein>
    <submittedName>
        <fullName evidence="2">Hypothetical_protein</fullName>
    </submittedName>
</protein>
<organism evidence="1">
    <name type="scientific">Hexamita inflata</name>
    <dbReference type="NCBI Taxonomy" id="28002"/>
    <lineage>
        <taxon>Eukaryota</taxon>
        <taxon>Metamonada</taxon>
        <taxon>Diplomonadida</taxon>
        <taxon>Hexamitidae</taxon>
        <taxon>Hexamitinae</taxon>
        <taxon>Hexamita</taxon>
    </lineage>
</organism>
<evidence type="ECO:0000313" key="3">
    <source>
        <dbReference type="Proteomes" id="UP001642409"/>
    </source>
</evidence>
<dbReference type="EMBL" id="CATOUU010000762">
    <property type="protein sequence ID" value="CAI9946376.1"/>
    <property type="molecule type" value="Genomic_DNA"/>
</dbReference>
<proteinExistence type="predicted"/>
<evidence type="ECO:0000313" key="2">
    <source>
        <dbReference type="EMBL" id="CAL6021512.1"/>
    </source>
</evidence>
<name>A0AA86UBZ6_9EUKA</name>
<dbReference type="AlphaFoldDB" id="A0AA86UBZ6"/>
<accession>A0AA86UBZ6</accession>
<reference evidence="2 3" key="2">
    <citation type="submission" date="2024-07" db="EMBL/GenBank/DDBJ databases">
        <authorList>
            <person name="Akdeniz Z."/>
        </authorList>
    </citation>
    <scope>NUCLEOTIDE SEQUENCE [LARGE SCALE GENOMIC DNA]</scope>
</reference>
<sequence>MELNLQILNWLVQNIQEAKSIVYDQNETRYQVVLETLINNCDSMVSEFNGFTTQKLYEKNNINITQLSLSQMIVLIMAIIDFDYTHQFQCCGDMVKFTTYNLNKSAEYMLRVRKQGNWNMENKIVHSKQYPLITLYINDGTNIIYIKILVNSSDNSYDNSYDNQRACPFIYIFIQDQQQQSEQPGKYLDNKNYKYYSYQEDEIYSYFTKYPLLLQFFFAQEIARRAISPFDQYSQSYIIGQYNINLRYSMIQVINLLYKTGLSTNINIVHKIFCEFSIFSQDCETRSNNLLIISKFLKKIQQENSNQMDQIQMIEKE</sequence>
<dbReference type="EMBL" id="CAXDID020000089">
    <property type="protein sequence ID" value="CAL6021512.1"/>
    <property type="molecule type" value="Genomic_DNA"/>
</dbReference>
<evidence type="ECO:0000313" key="1">
    <source>
        <dbReference type="EMBL" id="CAI9946376.1"/>
    </source>
</evidence>
<keyword evidence="3" id="KW-1185">Reference proteome</keyword>